<dbReference type="RefSeq" id="WP_026644599.1">
    <property type="nucleotide sequence ID" value="NZ_NMYC01000005.1"/>
</dbReference>
<dbReference type="OrthoDB" id="1550853at2"/>
<evidence type="ECO:0000313" key="1">
    <source>
        <dbReference type="EMBL" id="PLS27025.1"/>
    </source>
</evidence>
<comment type="caution">
    <text evidence="1">The sequence shown here is derived from an EMBL/GenBank/DDBJ whole genome shotgun (WGS) entry which is preliminary data.</text>
</comment>
<sequence length="158" mass="17658">MTKLPPIEKIPEAWTAIADGHVRLEPDAGRALVESSNEAKTYTVTFDGDTYTSNDNATYWQGYAGYPIIAVLMLRGRLPLDGSLSEQFRDVDWKSINDRFKRDYAGALDEVISERGLDKDRVTAAMTLAYDDLKELPLTIKRGSVRPPKSTKTSTKTK</sequence>
<organism evidence="1 2">
    <name type="scientific">Bifidobacterium anseris</name>
    <dbReference type="NCBI Taxonomy" id="2020963"/>
    <lineage>
        <taxon>Bacteria</taxon>
        <taxon>Bacillati</taxon>
        <taxon>Actinomycetota</taxon>
        <taxon>Actinomycetes</taxon>
        <taxon>Bifidobacteriales</taxon>
        <taxon>Bifidobacteriaceae</taxon>
        <taxon>Bifidobacterium</taxon>
    </lineage>
</organism>
<accession>A0A2N5IYI4</accession>
<dbReference type="AlphaFoldDB" id="A0A2N5IYI4"/>
<name>A0A2N5IYI4_9BIFI</name>
<dbReference type="Proteomes" id="UP000234935">
    <property type="component" value="Unassembled WGS sequence"/>
</dbReference>
<dbReference type="InterPro" id="IPR016618">
    <property type="entry name" value="UCP014422"/>
</dbReference>
<gene>
    <name evidence="1" type="ORF">CGZ88_1510</name>
</gene>
<dbReference type="EMBL" id="NMYC01000005">
    <property type="protein sequence ID" value="PLS27025.1"/>
    <property type="molecule type" value="Genomic_DNA"/>
</dbReference>
<protein>
    <submittedName>
        <fullName evidence="1">Uncharacterized protein</fullName>
    </submittedName>
</protein>
<keyword evidence="2" id="KW-1185">Reference proteome</keyword>
<dbReference type="PIRSF" id="PIRSF014422">
    <property type="entry name" value="UCP014422"/>
    <property type="match status" value="1"/>
</dbReference>
<reference evidence="1 2" key="1">
    <citation type="submission" date="2017-07" db="EMBL/GenBank/DDBJ databases">
        <title>Bifidobacterium novel species.</title>
        <authorList>
            <person name="Lugli G.A."/>
            <person name="Milani C."/>
            <person name="Duranti S."/>
            <person name="Mangifesta M."/>
        </authorList>
    </citation>
    <scope>NUCLEOTIDE SEQUENCE [LARGE SCALE GENOMIC DNA]</scope>
    <source>
        <strain evidence="2">Goo31D</strain>
    </source>
</reference>
<proteinExistence type="predicted"/>
<evidence type="ECO:0000313" key="2">
    <source>
        <dbReference type="Proteomes" id="UP000234935"/>
    </source>
</evidence>